<comment type="caution">
    <text evidence="2">The sequence shown here is derived from an EMBL/GenBank/DDBJ whole genome shotgun (WGS) entry which is preliminary data.</text>
</comment>
<gene>
    <name evidence="2" type="ORF">RF11_12422</name>
</gene>
<dbReference type="Gene3D" id="3.30.420.10">
    <property type="entry name" value="Ribonuclease H-like superfamily/Ribonuclease H"/>
    <property type="match status" value="1"/>
</dbReference>
<dbReference type="EMBL" id="JWZT01001281">
    <property type="protein sequence ID" value="KII72330.1"/>
    <property type="molecule type" value="Genomic_DNA"/>
</dbReference>
<dbReference type="InterPro" id="IPR036397">
    <property type="entry name" value="RNaseH_sf"/>
</dbReference>
<evidence type="ECO:0000313" key="3">
    <source>
        <dbReference type="Proteomes" id="UP000031668"/>
    </source>
</evidence>
<dbReference type="GO" id="GO:0003676">
    <property type="term" value="F:nucleic acid binding"/>
    <property type="evidence" value="ECO:0007669"/>
    <property type="project" value="InterPro"/>
</dbReference>
<proteinExistence type="predicted"/>
<feature type="domain" description="Tc1-like transposase DDE" evidence="1">
    <location>
        <begin position="54"/>
        <end position="153"/>
    </location>
</feature>
<keyword evidence="3" id="KW-1185">Reference proteome</keyword>
<accession>A0A0C2N7K6</accession>
<dbReference type="OrthoDB" id="2142724at2759"/>
<evidence type="ECO:0000313" key="2">
    <source>
        <dbReference type="EMBL" id="KII72330.1"/>
    </source>
</evidence>
<sequence length="155" mass="17881">MTFKIDHILSFVKFGCHLQTCKASSHSEKTLGNIEARLVYVQPYFEGIPFSTTDIIYMDEAEFNVHKPRSYGPSLKRACTHIVVANFKRTNMSTCAEMKLSGIVNYRSIVVSYNKGEFCEFPRKCMVNLFNTPKIFVMDNIRFHHSTKVREVLDP</sequence>
<organism evidence="2 3">
    <name type="scientific">Thelohanellus kitauei</name>
    <name type="common">Myxosporean</name>
    <dbReference type="NCBI Taxonomy" id="669202"/>
    <lineage>
        <taxon>Eukaryota</taxon>
        <taxon>Metazoa</taxon>
        <taxon>Cnidaria</taxon>
        <taxon>Myxozoa</taxon>
        <taxon>Myxosporea</taxon>
        <taxon>Bivalvulida</taxon>
        <taxon>Platysporina</taxon>
        <taxon>Myxobolidae</taxon>
        <taxon>Thelohanellus</taxon>
    </lineage>
</organism>
<evidence type="ECO:0000259" key="1">
    <source>
        <dbReference type="Pfam" id="PF13358"/>
    </source>
</evidence>
<protein>
    <recommendedName>
        <fullName evidence="1">Tc1-like transposase DDE domain-containing protein</fullName>
    </recommendedName>
</protein>
<dbReference type="Proteomes" id="UP000031668">
    <property type="component" value="Unassembled WGS sequence"/>
</dbReference>
<reference evidence="2 3" key="1">
    <citation type="journal article" date="2014" name="Genome Biol. Evol.">
        <title>The genome of the myxosporean Thelohanellus kitauei shows adaptations to nutrient acquisition within its fish host.</title>
        <authorList>
            <person name="Yang Y."/>
            <person name="Xiong J."/>
            <person name="Zhou Z."/>
            <person name="Huo F."/>
            <person name="Miao W."/>
            <person name="Ran C."/>
            <person name="Liu Y."/>
            <person name="Zhang J."/>
            <person name="Feng J."/>
            <person name="Wang M."/>
            <person name="Wang M."/>
            <person name="Wang L."/>
            <person name="Yao B."/>
        </authorList>
    </citation>
    <scope>NUCLEOTIDE SEQUENCE [LARGE SCALE GENOMIC DNA]</scope>
    <source>
        <strain evidence="2">Wuqing</strain>
    </source>
</reference>
<dbReference type="AlphaFoldDB" id="A0A0C2N7K6"/>
<dbReference type="InterPro" id="IPR038717">
    <property type="entry name" value="Tc1-like_DDE_dom"/>
</dbReference>
<dbReference type="Pfam" id="PF13358">
    <property type="entry name" value="DDE_3"/>
    <property type="match status" value="1"/>
</dbReference>
<name>A0A0C2N7K6_THEKT</name>